<dbReference type="PANTHER" id="PTHR12684">
    <property type="entry name" value="PUTATIVE PHOSPHOTRANSFERASE"/>
    <property type="match status" value="1"/>
</dbReference>
<dbReference type="AlphaFoldDB" id="D8SVY0"/>
<dbReference type="KEGG" id="smo:SELMODRAFT_426290"/>
<proteinExistence type="inferred from homology"/>
<sequence>MDKLTKKLTKMVDKTGALYIGTLQEPMAPDGETEQLFQKIEKSPVCVYSTSKQELEEIRMALSSNPMYLVMAVPDAKIASSMCNSSEVLITVNFQKACKDRSIEFYTSKNVLIFSSGSIPVKYFKQVVKLPSNKLLL</sequence>
<accession>D8SVY0</accession>
<reference evidence="4 5" key="1">
    <citation type="journal article" date="2011" name="Science">
        <title>The Selaginella genome identifies genetic changes associated with the evolution of vascular plants.</title>
        <authorList>
            <person name="Banks J.A."/>
            <person name="Nishiyama T."/>
            <person name="Hasebe M."/>
            <person name="Bowman J.L."/>
            <person name="Gribskov M."/>
            <person name="dePamphilis C."/>
            <person name="Albert V.A."/>
            <person name="Aono N."/>
            <person name="Aoyama T."/>
            <person name="Ambrose B.A."/>
            <person name="Ashton N.W."/>
            <person name="Axtell M.J."/>
            <person name="Barker E."/>
            <person name="Barker M.S."/>
            <person name="Bennetzen J.L."/>
            <person name="Bonawitz N.D."/>
            <person name="Chapple C."/>
            <person name="Cheng C."/>
            <person name="Correa L.G."/>
            <person name="Dacre M."/>
            <person name="DeBarry J."/>
            <person name="Dreyer I."/>
            <person name="Elias M."/>
            <person name="Engstrom E.M."/>
            <person name="Estelle M."/>
            <person name="Feng L."/>
            <person name="Finet C."/>
            <person name="Floyd S.K."/>
            <person name="Frommer W.B."/>
            <person name="Fujita T."/>
            <person name="Gramzow L."/>
            <person name="Gutensohn M."/>
            <person name="Harholt J."/>
            <person name="Hattori M."/>
            <person name="Heyl A."/>
            <person name="Hirai T."/>
            <person name="Hiwatashi Y."/>
            <person name="Ishikawa M."/>
            <person name="Iwata M."/>
            <person name="Karol K.G."/>
            <person name="Koehler B."/>
            <person name="Kolukisaoglu U."/>
            <person name="Kubo M."/>
            <person name="Kurata T."/>
            <person name="Lalonde S."/>
            <person name="Li K."/>
            <person name="Li Y."/>
            <person name="Litt A."/>
            <person name="Lyons E."/>
            <person name="Manning G."/>
            <person name="Maruyama T."/>
            <person name="Michael T.P."/>
            <person name="Mikami K."/>
            <person name="Miyazaki S."/>
            <person name="Morinaga S."/>
            <person name="Murata T."/>
            <person name="Mueller-Roeber B."/>
            <person name="Nelson D.R."/>
            <person name="Obara M."/>
            <person name="Oguri Y."/>
            <person name="Olmstead R.G."/>
            <person name="Onodera N."/>
            <person name="Petersen B.L."/>
            <person name="Pils B."/>
            <person name="Prigge M."/>
            <person name="Rensing S.A."/>
            <person name="Riano-Pachon D.M."/>
            <person name="Roberts A.W."/>
            <person name="Sato Y."/>
            <person name="Scheller H.V."/>
            <person name="Schulz B."/>
            <person name="Schulz C."/>
            <person name="Shakirov E.V."/>
            <person name="Shibagaki N."/>
            <person name="Shinohara N."/>
            <person name="Shippen D.E."/>
            <person name="Soerensen I."/>
            <person name="Sotooka R."/>
            <person name="Sugimoto N."/>
            <person name="Sugita M."/>
            <person name="Sumikawa N."/>
            <person name="Tanurdzic M."/>
            <person name="Theissen G."/>
            <person name="Ulvskov P."/>
            <person name="Wakazuki S."/>
            <person name="Weng J.K."/>
            <person name="Willats W.W."/>
            <person name="Wipf D."/>
            <person name="Wolf P.G."/>
            <person name="Yang L."/>
            <person name="Zimmer A.D."/>
            <person name="Zhu Q."/>
            <person name="Mitros T."/>
            <person name="Hellsten U."/>
            <person name="Loque D."/>
            <person name="Otillar R."/>
            <person name="Salamov A."/>
            <person name="Schmutz J."/>
            <person name="Shapiro H."/>
            <person name="Lindquist E."/>
            <person name="Lucas S."/>
            <person name="Rokhsar D."/>
            <person name="Grigoriev I.V."/>
        </authorList>
    </citation>
    <scope>NUCLEOTIDE SEQUENCE [LARGE SCALE GENOMIC DNA]</scope>
</reference>
<keyword evidence="2" id="KW-0808">Transferase</keyword>
<dbReference type="PANTHER" id="PTHR12684:SF2">
    <property type="entry name" value="TRNA 2'-PHOSPHOTRANSFERASE 1"/>
    <property type="match status" value="1"/>
</dbReference>
<evidence type="ECO:0000313" key="5">
    <source>
        <dbReference type="Proteomes" id="UP000001514"/>
    </source>
</evidence>
<evidence type="ECO:0000256" key="2">
    <source>
        <dbReference type="ARBA" id="ARBA00022679"/>
    </source>
</evidence>
<dbReference type="InterPro" id="IPR042081">
    <property type="entry name" value="RNA_2'-PTrans_C"/>
</dbReference>
<protein>
    <submittedName>
        <fullName evidence="4">Uncharacterized protein</fullName>
    </submittedName>
</protein>
<evidence type="ECO:0000256" key="1">
    <source>
        <dbReference type="ARBA" id="ARBA00009836"/>
    </source>
</evidence>
<dbReference type="Gramene" id="EFJ11395">
    <property type="protein sequence ID" value="EFJ11395"/>
    <property type="gene ID" value="SELMODRAFT_426290"/>
</dbReference>
<dbReference type="Gene3D" id="3.20.170.30">
    <property type="match status" value="1"/>
</dbReference>
<dbReference type="Pfam" id="PF01885">
    <property type="entry name" value="PTS_2-RNA"/>
    <property type="match status" value="1"/>
</dbReference>
<keyword evidence="3" id="KW-0520">NAD</keyword>
<name>D8SVY0_SELML</name>
<dbReference type="InParanoid" id="D8SVY0"/>
<organism evidence="5">
    <name type="scientific">Selaginella moellendorffii</name>
    <name type="common">Spikemoss</name>
    <dbReference type="NCBI Taxonomy" id="88036"/>
    <lineage>
        <taxon>Eukaryota</taxon>
        <taxon>Viridiplantae</taxon>
        <taxon>Streptophyta</taxon>
        <taxon>Embryophyta</taxon>
        <taxon>Tracheophyta</taxon>
        <taxon>Lycopodiopsida</taxon>
        <taxon>Selaginellales</taxon>
        <taxon>Selaginellaceae</taxon>
        <taxon>Selaginella</taxon>
    </lineage>
</organism>
<evidence type="ECO:0000313" key="4">
    <source>
        <dbReference type="EMBL" id="EFJ11395.1"/>
    </source>
</evidence>
<comment type="similarity">
    <text evidence="1">Belongs to the KptA/TPT1 family.</text>
</comment>
<dbReference type="GO" id="GO:0016740">
    <property type="term" value="F:transferase activity"/>
    <property type="evidence" value="ECO:0007669"/>
    <property type="project" value="UniProtKB-KW"/>
</dbReference>
<dbReference type="InterPro" id="IPR002745">
    <property type="entry name" value="Ptrans_KptA/Tpt1"/>
</dbReference>
<keyword evidence="5" id="KW-1185">Reference proteome</keyword>
<dbReference type="Proteomes" id="UP000001514">
    <property type="component" value="Unassembled WGS sequence"/>
</dbReference>
<evidence type="ECO:0000256" key="3">
    <source>
        <dbReference type="ARBA" id="ARBA00023027"/>
    </source>
</evidence>
<dbReference type="HOGENOM" id="CLU_1941727_0_0_1"/>
<gene>
    <name evidence="4" type="ORF">SELMODRAFT_426290</name>
</gene>
<dbReference type="EMBL" id="GL377647">
    <property type="protein sequence ID" value="EFJ11395.1"/>
    <property type="molecule type" value="Genomic_DNA"/>
</dbReference>